<organism evidence="3 4">
    <name type="scientific">Dillenia turbinata</name>
    <dbReference type="NCBI Taxonomy" id="194707"/>
    <lineage>
        <taxon>Eukaryota</taxon>
        <taxon>Viridiplantae</taxon>
        <taxon>Streptophyta</taxon>
        <taxon>Embryophyta</taxon>
        <taxon>Tracheophyta</taxon>
        <taxon>Spermatophyta</taxon>
        <taxon>Magnoliopsida</taxon>
        <taxon>eudicotyledons</taxon>
        <taxon>Gunneridae</taxon>
        <taxon>Pentapetalae</taxon>
        <taxon>Dilleniales</taxon>
        <taxon>Dilleniaceae</taxon>
        <taxon>Dillenia</taxon>
    </lineage>
</organism>
<evidence type="ECO:0000313" key="4">
    <source>
        <dbReference type="Proteomes" id="UP001370490"/>
    </source>
</evidence>
<keyword evidence="1" id="KW-0479">Metal-binding</keyword>
<name>A0AAN8UKJ0_9MAGN</name>
<dbReference type="GO" id="GO:0004497">
    <property type="term" value="F:monooxygenase activity"/>
    <property type="evidence" value="ECO:0007669"/>
    <property type="project" value="InterPro"/>
</dbReference>
<dbReference type="AlphaFoldDB" id="A0AAN8UKJ0"/>
<proteinExistence type="predicted"/>
<accession>A0AAN8UKJ0</accession>
<evidence type="ECO:0000256" key="1">
    <source>
        <dbReference type="ARBA" id="ARBA00022723"/>
    </source>
</evidence>
<sequence>MHYVFAWQKHKDYEGVPCGKMGGPIVGETLEFVSPGKQGNTEKFMQDRMKNYCSQVFKTSLLIEKMVVLCGPSGNKVLFSNENKLVTSWWPGNVTKIFKSPQGNGEESKQLRGVLHEFLKIEPLKKYIRIMDDKAKQHLKENWCHKRQATLEH</sequence>
<reference evidence="3 4" key="1">
    <citation type="submission" date="2023-12" db="EMBL/GenBank/DDBJ databases">
        <title>A high-quality genome assembly for Dillenia turbinata (Dilleniales).</title>
        <authorList>
            <person name="Chanderbali A."/>
        </authorList>
    </citation>
    <scope>NUCLEOTIDE SEQUENCE [LARGE SCALE GENOMIC DNA]</scope>
    <source>
        <strain evidence="3">LSX21</strain>
        <tissue evidence="3">Leaf</tissue>
    </source>
</reference>
<dbReference type="GO" id="GO:0020037">
    <property type="term" value="F:heme binding"/>
    <property type="evidence" value="ECO:0007669"/>
    <property type="project" value="InterPro"/>
</dbReference>
<gene>
    <name evidence="3" type="ORF">RJ641_017931</name>
</gene>
<keyword evidence="4" id="KW-1185">Reference proteome</keyword>
<evidence type="ECO:0000313" key="3">
    <source>
        <dbReference type="EMBL" id="KAK6917180.1"/>
    </source>
</evidence>
<protein>
    <submittedName>
        <fullName evidence="3">Uncharacterized protein</fullName>
    </submittedName>
</protein>
<dbReference type="InterPro" id="IPR036396">
    <property type="entry name" value="Cyt_P450_sf"/>
</dbReference>
<dbReference type="PANTHER" id="PTHR24286:SF53">
    <property type="entry name" value="BETA-AMYRIN 28-OXIDASE-LIKE"/>
    <property type="match status" value="1"/>
</dbReference>
<dbReference type="GO" id="GO:0005506">
    <property type="term" value="F:iron ion binding"/>
    <property type="evidence" value="ECO:0007669"/>
    <property type="project" value="InterPro"/>
</dbReference>
<comment type="caution">
    <text evidence="3">The sequence shown here is derived from an EMBL/GenBank/DDBJ whole genome shotgun (WGS) entry which is preliminary data.</text>
</comment>
<dbReference type="EMBL" id="JBAMMX010000023">
    <property type="protein sequence ID" value="KAK6917180.1"/>
    <property type="molecule type" value="Genomic_DNA"/>
</dbReference>
<dbReference type="PANTHER" id="PTHR24286">
    <property type="entry name" value="CYTOCHROME P450 26"/>
    <property type="match status" value="1"/>
</dbReference>
<dbReference type="SUPFAM" id="SSF48264">
    <property type="entry name" value="Cytochrome P450"/>
    <property type="match status" value="1"/>
</dbReference>
<evidence type="ECO:0000256" key="2">
    <source>
        <dbReference type="ARBA" id="ARBA00023004"/>
    </source>
</evidence>
<keyword evidence="2" id="KW-0408">Iron</keyword>
<dbReference type="Gene3D" id="1.10.630.10">
    <property type="entry name" value="Cytochrome P450"/>
    <property type="match status" value="1"/>
</dbReference>
<dbReference type="GO" id="GO:0016705">
    <property type="term" value="F:oxidoreductase activity, acting on paired donors, with incorporation or reduction of molecular oxygen"/>
    <property type="evidence" value="ECO:0007669"/>
    <property type="project" value="InterPro"/>
</dbReference>
<dbReference type="GO" id="GO:0016125">
    <property type="term" value="P:sterol metabolic process"/>
    <property type="evidence" value="ECO:0007669"/>
    <property type="project" value="TreeGrafter"/>
</dbReference>
<dbReference type="Proteomes" id="UP001370490">
    <property type="component" value="Unassembled WGS sequence"/>
</dbReference>